<keyword evidence="3" id="KW-0853">WD repeat</keyword>
<feature type="compositionally biased region" description="Basic and acidic residues" evidence="9">
    <location>
        <begin position="194"/>
        <end position="219"/>
    </location>
</feature>
<keyword evidence="5 8" id="KW-0175">Coiled coil</keyword>
<feature type="region of interest" description="Disordered" evidence="9">
    <location>
        <begin position="849"/>
        <end position="889"/>
    </location>
</feature>
<feature type="compositionally biased region" description="Basic and acidic residues" evidence="9">
    <location>
        <begin position="849"/>
        <end position="879"/>
    </location>
</feature>
<comment type="subcellular location">
    <subcellularLocation>
        <location evidence="1">Cytoplasm</location>
        <location evidence="1">Cytoskeleton</location>
        <location evidence="1">Cilium axoneme</location>
    </subcellularLocation>
</comment>
<name>A0ABY7EAA7_MYAAR</name>
<keyword evidence="11" id="KW-1185">Reference proteome</keyword>
<dbReference type="Proteomes" id="UP001164746">
    <property type="component" value="Chromosome 5"/>
</dbReference>
<keyword evidence="4" id="KW-0677">Repeat</keyword>
<feature type="coiled-coil region" evidence="8">
    <location>
        <begin position="1889"/>
        <end position="1916"/>
    </location>
</feature>
<dbReference type="InterPro" id="IPR001680">
    <property type="entry name" value="WD40_rpt"/>
</dbReference>
<evidence type="ECO:0000256" key="9">
    <source>
        <dbReference type="SAM" id="MobiDB-lite"/>
    </source>
</evidence>
<feature type="compositionally biased region" description="Polar residues" evidence="9">
    <location>
        <begin position="113"/>
        <end position="122"/>
    </location>
</feature>
<feature type="compositionally biased region" description="Polar residues" evidence="9">
    <location>
        <begin position="1442"/>
        <end position="1458"/>
    </location>
</feature>
<evidence type="ECO:0000256" key="3">
    <source>
        <dbReference type="ARBA" id="ARBA00022574"/>
    </source>
</evidence>
<evidence type="ECO:0000256" key="7">
    <source>
        <dbReference type="ARBA" id="ARBA00023273"/>
    </source>
</evidence>
<feature type="compositionally biased region" description="Basic and acidic residues" evidence="9">
    <location>
        <begin position="168"/>
        <end position="181"/>
    </location>
</feature>
<keyword evidence="2" id="KW-0963">Cytoplasm</keyword>
<feature type="compositionally biased region" description="Basic and acidic residues" evidence="9">
    <location>
        <begin position="36"/>
        <end position="46"/>
    </location>
</feature>
<dbReference type="Pfam" id="PF25828">
    <property type="entry name" value="CC_Cfap43"/>
    <property type="match status" value="1"/>
</dbReference>
<dbReference type="Gene3D" id="2.130.10.10">
    <property type="entry name" value="YVTN repeat-like/Quinoprotein amine dehydrogenase"/>
    <property type="match status" value="3"/>
</dbReference>
<sequence length="1939" mass="219027">MDGGEDKQQESEAQQQGEAEVPPAEQAEVAEQQETVEEKAEEKAEPAPEIAPPVQEEQQAEGQNEEQTTEEQKEEKNVDETDGKPAETEAGQAEEQGMNEGGDEKKDDIGEADQSTEQNNEQIVAGDAEQDKNNEQTLGEAEQGQVNDEGSNVAGDDSINAGDVTQAEQKEKEEIAEKADEQTAETIAEGEQAVAEKDEQETEKADEKEAGEVAEKPSEGGEQQAETQQQETVAEQQSEQQSEQQPEQKSEQQPEQPATQDGKAEGETPSTQEEQGPADTTQEAQEEEEVKEEEKEDEEPKIPDDFYYEYDKFASRPAISAESGLPEDMLTLQHSFGYDCMKRANLHILDEKTVLFAAGNLVLILDLNSKEQKFIRSTSGGVAEKGSSPNINVFEWPTLKLHRILRGGTEKSYAFVDFNPDGTLLASQGGDPDFMLTVWDWKQEKTVLRSKAFSQDVFRCTFSTELEGQLTTSGTVHIRFWKMADTFTGLKLQGELGKFGRTEISDIEGYVELPDGKVLSGSEWGNMLLWEGGLIKVEIRMKNKKSCHTGPIQQILLDEGELMSVGIDGYIRVWDFEAIDTADATDDSAMFELDPMNELKVGTNVQLKCIIKSIDSENEPTIWYAQDAHGGIWRLDLSFSHTSSAPEKLFTFHAGMISGCDVSPVSQLAATTGHDSTVRVFDYVQQKQICDTRFASGGTSIIWMPDIVDPKGGTVVVGFEDGVVRVLGVSKLIEDSARRKKHHECSLQLLQAFKPHSKASEDGTVFLMSIGDKYSPMGFLKVAGPVTQVQWSPARFERETLLVFCQGGIVQEITWPDDGKFDTSHTFEIKGLQMRSFKFASVKSKLRHEEELERKAKEEEERKKKEAEERRKRIERGLETESEQGDGNFDAGYLYECEFPPPSSADEDSGEAIREVAPLKAIAVPDSNDVPICTIKWSKNGQQAMFGMENGQIRIQNLIHAFDISELGPSWCLSMHDNNYGQITGLLQSYDGSMLISVGADGNFFLFSVMGQEQLDQKIAENKAKLPSAKKLDESNLPDDIEDPNAYSIEEAKQKAEHDKMMRDAEEKKKEVRRHITKMRRMFKQLLEQNESLPTHLRLHKDEFEMDREIKKELERHKADKIDVVRRELAWESEKQRIALEKLRKRFKDVVECDRIVVKAFETPHEVASFRASKLSDDFYQLKADFERRKTQIRDDMTRDPTRDLITGGTRISDAAGVGGGQADDGTGAKVSTTLKGSMGERITKALQKVEEKKKKRAERKAMWSELYATKPDDDYEDPEDISGIKEAKDNMGDYKLKTAHDYVVPDHLRMNVDKARGRLLVLKDLIHENKYEFNQRLLAMRDKKIRMIEEIRDLTSELEGVHAKLSADLMKPVPPVPEMHPDEMPEKKLEYTRETLISFKKQLADQSSQEKKGGGEGGGFGGFGGFGGGGAADKKADAGRTTPTLTQKQSTSVSTVRGQDEPDTPDDVEEELSPLEIQLREAEVVRLSYEQDRLLNRIHEITQNFDAELRLLRHDKFRLDIVMKNADLRQVTLFEELVLLKEYEKREDVLADKIVDVTGKLEGKKKEIERLQEKEKALLLQFQGSLGENNKFTDYLTKDDSDWDEDEDDEESEAGGYDLDICPSGCDQTLYEATCQLREKRLDIEEALIEEKKTNDTLKKELDGYGKKSKVIDNGLKTAQQDLEAFQLEKQQKLNDLDVVVSLKLHQIQYMINGILPQDLSQTLVFESNGVTRLQLRIKELEQEKHSTKKYMRESKKKHVQLIKDRRTFEGKIQEMDGECEEMMISKFGCVVDIEKLETVTVNRAIEELKEKLRMTEIQCSEEVMEWNEKLVEKKDMITDLIRENTKRLNQLSTLLNAKHGSEGSLDSRQKNLGEEYSGARKADIREKQRLIQLVQLQAQEIDALKEEIMLLSRKGGHILPPAQPPLPQSPHMRTLSN</sequence>
<dbReference type="InterPro" id="IPR036322">
    <property type="entry name" value="WD40_repeat_dom_sf"/>
</dbReference>
<keyword evidence="6" id="KW-0206">Cytoskeleton</keyword>
<evidence type="ECO:0000256" key="4">
    <source>
        <dbReference type="ARBA" id="ARBA00022737"/>
    </source>
</evidence>
<accession>A0ABY7EAA7</accession>
<feature type="compositionally biased region" description="Basic and acidic residues" evidence="9">
    <location>
        <begin position="1"/>
        <end position="10"/>
    </location>
</feature>
<dbReference type="SUPFAM" id="SSF50978">
    <property type="entry name" value="WD40 repeat-like"/>
    <property type="match status" value="1"/>
</dbReference>
<feature type="region of interest" description="Disordered" evidence="9">
    <location>
        <begin position="1"/>
        <end position="304"/>
    </location>
</feature>
<feature type="region of interest" description="Disordered" evidence="9">
    <location>
        <begin position="1918"/>
        <end position="1939"/>
    </location>
</feature>
<evidence type="ECO:0000256" key="6">
    <source>
        <dbReference type="ARBA" id="ARBA00023212"/>
    </source>
</evidence>
<feature type="compositionally biased region" description="Gly residues" evidence="9">
    <location>
        <begin position="1416"/>
        <end position="1432"/>
    </location>
</feature>
<feature type="compositionally biased region" description="Acidic residues" evidence="9">
    <location>
        <begin position="1462"/>
        <end position="1473"/>
    </location>
</feature>
<organism evidence="10 11">
    <name type="scientific">Mya arenaria</name>
    <name type="common">Soft-shell clam</name>
    <dbReference type="NCBI Taxonomy" id="6604"/>
    <lineage>
        <taxon>Eukaryota</taxon>
        <taxon>Metazoa</taxon>
        <taxon>Spiralia</taxon>
        <taxon>Lophotrochozoa</taxon>
        <taxon>Mollusca</taxon>
        <taxon>Bivalvia</taxon>
        <taxon>Autobranchia</taxon>
        <taxon>Heteroconchia</taxon>
        <taxon>Euheterodonta</taxon>
        <taxon>Imparidentia</taxon>
        <taxon>Neoheterodontei</taxon>
        <taxon>Myida</taxon>
        <taxon>Myoidea</taxon>
        <taxon>Myidae</taxon>
        <taxon>Mya</taxon>
    </lineage>
</organism>
<feature type="compositionally biased region" description="Low complexity" evidence="9">
    <location>
        <begin position="11"/>
        <end position="33"/>
    </location>
</feature>
<feature type="compositionally biased region" description="Acidic residues" evidence="9">
    <location>
        <begin position="1602"/>
        <end position="1614"/>
    </location>
</feature>
<evidence type="ECO:0000256" key="5">
    <source>
        <dbReference type="ARBA" id="ARBA00023054"/>
    </source>
</evidence>
<evidence type="ECO:0000256" key="1">
    <source>
        <dbReference type="ARBA" id="ARBA00004430"/>
    </source>
</evidence>
<reference evidence="10" key="1">
    <citation type="submission" date="2022-11" db="EMBL/GenBank/DDBJ databases">
        <title>Centuries of genome instability and evolution in soft-shell clam transmissible cancer (bioRxiv).</title>
        <authorList>
            <person name="Hart S.F.M."/>
            <person name="Yonemitsu M.A."/>
            <person name="Giersch R.M."/>
            <person name="Beal B.F."/>
            <person name="Arriagada G."/>
            <person name="Davis B.W."/>
            <person name="Ostrander E.A."/>
            <person name="Goff S.P."/>
            <person name="Metzger M.J."/>
        </authorList>
    </citation>
    <scope>NUCLEOTIDE SEQUENCE</scope>
    <source>
        <strain evidence="10">MELC-2E11</strain>
        <tissue evidence="10">Siphon/mantle</tissue>
    </source>
</reference>
<dbReference type="SMART" id="SM00320">
    <property type="entry name" value="WD40"/>
    <property type="match status" value="5"/>
</dbReference>
<feature type="region of interest" description="Disordered" evidence="9">
    <location>
        <begin position="1598"/>
        <end position="1619"/>
    </location>
</feature>
<protein>
    <submittedName>
        <fullName evidence="10">CFA44-like protein</fullName>
    </submittedName>
</protein>
<dbReference type="EMBL" id="CP111016">
    <property type="protein sequence ID" value="WAR05344.1"/>
    <property type="molecule type" value="Genomic_DNA"/>
</dbReference>
<feature type="region of interest" description="Disordered" evidence="9">
    <location>
        <begin position="1404"/>
        <end position="1473"/>
    </location>
</feature>
<feature type="compositionally biased region" description="Low complexity" evidence="9">
    <location>
        <begin position="52"/>
        <end position="62"/>
    </location>
</feature>
<feature type="compositionally biased region" description="Low complexity" evidence="9">
    <location>
        <begin position="222"/>
        <end position="245"/>
    </location>
</feature>
<gene>
    <name evidence="10" type="ORF">MAR_020713</name>
</gene>
<feature type="coiled-coil region" evidence="8">
    <location>
        <begin position="1049"/>
        <end position="1082"/>
    </location>
</feature>
<dbReference type="InterPro" id="IPR015943">
    <property type="entry name" value="WD40/YVTN_repeat-like_dom_sf"/>
</dbReference>
<feature type="coiled-coil region" evidence="8">
    <location>
        <begin position="1555"/>
        <end position="1582"/>
    </location>
</feature>
<feature type="region of interest" description="Disordered" evidence="9">
    <location>
        <begin position="1199"/>
        <end position="1228"/>
    </location>
</feature>
<evidence type="ECO:0000256" key="2">
    <source>
        <dbReference type="ARBA" id="ARBA00022490"/>
    </source>
</evidence>
<evidence type="ECO:0000313" key="11">
    <source>
        <dbReference type="Proteomes" id="UP001164746"/>
    </source>
</evidence>
<evidence type="ECO:0000256" key="8">
    <source>
        <dbReference type="SAM" id="Coils"/>
    </source>
</evidence>
<feature type="compositionally biased region" description="Basic and acidic residues" evidence="9">
    <location>
        <begin position="70"/>
        <end position="87"/>
    </location>
</feature>
<feature type="compositionally biased region" description="Acidic residues" evidence="9">
    <location>
        <begin position="284"/>
        <end position="297"/>
    </location>
</feature>
<keyword evidence="7" id="KW-0966">Cell projection</keyword>
<feature type="coiled-coil region" evidence="8">
    <location>
        <begin position="1725"/>
        <end position="1759"/>
    </location>
</feature>
<dbReference type="PANTHER" id="PTHR14885:SF3">
    <property type="entry name" value="CILIA- AND FLAGELLA-ASSOCIATED PROTEIN 44"/>
    <property type="match status" value="1"/>
</dbReference>
<dbReference type="PANTHER" id="PTHR14885">
    <property type="entry name" value="CILIA- AND FLAGELLA-ASSOCIATED PROTEIN 43-RELATED"/>
    <property type="match status" value="1"/>
</dbReference>
<proteinExistence type="predicted"/>
<dbReference type="Pfam" id="PF00400">
    <property type="entry name" value="WD40"/>
    <property type="match status" value="1"/>
</dbReference>
<evidence type="ECO:0000313" key="10">
    <source>
        <dbReference type="EMBL" id="WAR05344.1"/>
    </source>
</evidence>